<accession>S8C9U7</accession>
<dbReference type="AlphaFoldDB" id="S8C9U7"/>
<dbReference type="EMBL" id="AQGS01000047">
    <property type="protein sequence ID" value="EPS44422.1"/>
    <property type="molecule type" value="Genomic_DNA"/>
</dbReference>
<reference evidence="2" key="2">
    <citation type="submission" date="2013-04" db="EMBL/GenBank/DDBJ databases">
        <title>Genomic mechanisms accounting for the adaptation to parasitism in nematode-trapping fungi.</title>
        <authorList>
            <person name="Ahren D.G."/>
        </authorList>
    </citation>
    <scope>NUCLEOTIDE SEQUENCE [LARGE SCALE GENOMIC DNA]</scope>
    <source>
        <strain evidence="2">CBS 200.50</strain>
    </source>
</reference>
<evidence type="ECO:0000313" key="2">
    <source>
        <dbReference type="Proteomes" id="UP000015100"/>
    </source>
</evidence>
<keyword evidence="2" id="KW-1185">Reference proteome</keyword>
<sequence>MPALRRLTLEIEWHLHTIQAHYILKATPNLQKLTLRGAQELYNGQKERLFRRNFSSHASDIGFDGKTVELEHLLEFCVFKNIARLKIRKLKLFRFVLSEQMMEYVQPEELRYLQIQNCQTPSGTLSALRPERMQLHTFRFMYKNFRRDYQIYFDFIGQLKPGLQQLVCGIVVMHRFYNPEVQIELTRRLPLPFGFAEKHGDTLKYFCYHLGGKDGPTYLPDQDSEDIAPTGLWNLRELSLPLKTQKANNVVQPDYAEGEEWKSIQQPVSLTANKLDGLKCLYSLTFSPISDHYRISVLDTILNYVDSGFIQDMESGYPKPRDRRNSLMVKYVEEARLLQDFVGEVATFYGCQLPTAAGPPTLKWISFLSGYQLSEDKRFGYKVEWTLEENSSTSEKYTSRVIFVRDADTQMESEGLELRTPKIDLGGARLFS</sequence>
<proteinExistence type="predicted"/>
<evidence type="ECO:0000313" key="1">
    <source>
        <dbReference type="EMBL" id="EPS44422.1"/>
    </source>
</evidence>
<name>S8C9U7_DACHA</name>
<organism evidence="1 2">
    <name type="scientific">Dactylellina haptotyla (strain CBS 200.50)</name>
    <name type="common">Nematode-trapping fungus</name>
    <name type="synonym">Monacrosporium haptotylum</name>
    <dbReference type="NCBI Taxonomy" id="1284197"/>
    <lineage>
        <taxon>Eukaryota</taxon>
        <taxon>Fungi</taxon>
        <taxon>Dikarya</taxon>
        <taxon>Ascomycota</taxon>
        <taxon>Pezizomycotina</taxon>
        <taxon>Orbiliomycetes</taxon>
        <taxon>Orbiliales</taxon>
        <taxon>Orbiliaceae</taxon>
        <taxon>Dactylellina</taxon>
    </lineage>
</organism>
<dbReference type="HOGENOM" id="CLU_634623_0_0_1"/>
<dbReference type="Proteomes" id="UP000015100">
    <property type="component" value="Unassembled WGS sequence"/>
</dbReference>
<gene>
    <name evidence="1" type="ORF">H072_1600</name>
</gene>
<comment type="caution">
    <text evidence="1">The sequence shown here is derived from an EMBL/GenBank/DDBJ whole genome shotgun (WGS) entry which is preliminary data.</text>
</comment>
<protein>
    <submittedName>
        <fullName evidence="1">Uncharacterized protein</fullName>
    </submittedName>
</protein>
<reference evidence="1 2" key="1">
    <citation type="journal article" date="2013" name="PLoS Genet.">
        <title>Genomic mechanisms accounting for the adaptation to parasitism in nematode-trapping fungi.</title>
        <authorList>
            <person name="Meerupati T."/>
            <person name="Andersson K.M."/>
            <person name="Friman E."/>
            <person name="Kumar D."/>
            <person name="Tunlid A."/>
            <person name="Ahren D."/>
        </authorList>
    </citation>
    <scope>NUCLEOTIDE SEQUENCE [LARGE SCALE GENOMIC DNA]</scope>
    <source>
        <strain evidence="1 2">CBS 200.50</strain>
    </source>
</reference>